<accession>A0A543DKI1</accession>
<dbReference type="AlphaFoldDB" id="A0A543DKI1"/>
<proteinExistence type="predicted"/>
<comment type="caution">
    <text evidence="1">The sequence shown here is derived from an EMBL/GenBank/DDBJ whole genome shotgun (WGS) entry which is preliminary data.</text>
</comment>
<evidence type="ECO:0000313" key="2">
    <source>
        <dbReference type="Proteomes" id="UP000315677"/>
    </source>
</evidence>
<organism evidence="1 2">
    <name type="scientific">Pseudonocardia kunmingensis</name>
    <dbReference type="NCBI Taxonomy" id="630975"/>
    <lineage>
        <taxon>Bacteria</taxon>
        <taxon>Bacillati</taxon>
        <taxon>Actinomycetota</taxon>
        <taxon>Actinomycetes</taxon>
        <taxon>Pseudonocardiales</taxon>
        <taxon>Pseudonocardiaceae</taxon>
        <taxon>Pseudonocardia</taxon>
    </lineage>
</organism>
<dbReference type="Proteomes" id="UP000315677">
    <property type="component" value="Unassembled WGS sequence"/>
</dbReference>
<dbReference type="EMBL" id="VFPA01000003">
    <property type="protein sequence ID" value="TQM09844.1"/>
    <property type="molecule type" value="Genomic_DNA"/>
</dbReference>
<evidence type="ECO:0000313" key="1">
    <source>
        <dbReference type="EMBL" id="TQM09844.1"/>
    </source>
</evidence>
<protein>
    <submittedName>
        <fullName evidence="1">Uncharacterized protein</fullName>
    </submittedName>
</protein>
<gene>
    <name evidence="1" type="ORF">FB558_5618</name>
</gene>
<sequence>MSWAKISVTGQRRIGPWRIALNVLVDLARCCGRCRPR</sequence>
<name>A0A543DKI1_9PSEU</name>
<reference evidence="1 2" key="1">
    <citation type="submission" date="2019-06" db="EMBL/GenBank/DDBJ databases">
        <title>Sequencing the genomes of 1000 actinobacteria strains.</title>
        <authorList>
            <person name="Klenk H.-P."/>
        </authorList>
    </citation>
    <scope>NUCLEOTIDE SEQUENCE [LARGE SCALE GENOMIC DNA]</scope>
    <source>
        <strain evidence="1 2">DSM 45301</strain>
    </source>
</reference>
<keyword evidence="2" id="KW-1185">Reference proteome</keyword>